<evidence type="ECO:0000313" key="16">
    <source>
        <dbReference type="Proteomes" id="UP001295684"/>
    </source>
</evidence>
<dbReference type="EC" id="2.7.11.1" evidence="12"/>
<evidence type="ECO:0000256" key="2">
    <source>
        <dbReference type="ARBA" id="ARBA00022679"/>
    </source>
</evidence>
<accession>A0AAD1XAD2</accession>
<evidence type="ECO:0000256" key="7">
    <source>
        <dbReference type="ARBA" id="ARBA00048679"/>
    </source>
</evidence>
<dbReference type="InterPro" id="IPR030616">
    <property type="entry name" value="Aur-like"/>
</dbReference>
<evidence type="ECO:0000259" key="14">
    <source>
        <dbReference type="PROSITE" id="PS50011"/>
    </source>
</evidence>
<evidence type="ECO:0000256" key="12">
    <source>
        <dbReference type="RuleBase" id="RU367134"/>
    </source>
</evidence>
<dbReference type="PROSITE" id="PS00107">
    <property type="entry name" value="PROTEIN_KINASE_ATP"/>
    <property type="match status" value="1"/>
</dbReference>
<sequence>MEKKEIYNKYESKSLVKTGKGHHSKYYGTNTSQEKHAAGGYMTKKMPPYNKSNYDSSQSSNSAKIPRNKYDYEGHPEINYGHKGYKNHPTDYAKLKASSKSNSHSSLIDRNNSPKGMSQPYNYKKVPEKRHKDTDSYKPKWTIEDFELGKALGRGKFGQVYLAREKKSKFIVALKILDKKQLIKSKVEYQLRREIEIQSFLNHKNILKMYGFFADKTKIYLILEYALGGELYKHLQAQPNKRYSETRTANYIKQVAEALSYLHLKDVIHRDLKPENLLNSQGTIKIADFGWSVYAPQEGRRETLCGTLDYLPPEMVNGDTHDKNVDIWCLGILCYELICGYPPFETNTHDETYERIKKRDLEFPDHVSAGAQDLISSILMLNPSKRLSLDDIMGHPWIAENAPLHREDD</sequence>
<dbReference type="FunFam" id="3.30.200.20:FF:000042">
    <property type="entry name" value="Aurora kinase A"/>
    <property type="match status" value="1"/>
</dbReference>
<feature type="binding site" evidence="9">
    <location>
        <begin position="275"/>
        <end position="276"/>
    </location>
    <ligand>
        <name>ATP</name>
        <dbReference type="ChEBI" id="CHEBI:30616"/>
    </ligand>
</feature>
<feature type="region of interest" description="Disordered" evidence="13">
    <location>
        <begin position="98"/>
        <end position="122"/>
    </location>
</feature>
<dbReference type="CDD" id="cd14007">
    <property type="entry name" value="STKc_Aurora"/>
    <property type="match status" value="1"/>
</dbReference>
<keyword evidence="4 12" id="KW-0418">Kinase</keyword>
<dbReference type="GO" id="GO:0004674">
    <property type="term" value="F:protein serine/threonine kinase activity"/>
    <property type="evidence" value="ECO:0007669"/>
    <property type="project" value="UniProtKB-KW"/>
</dbReference>
<feature type="active site" description="Proton acceptor" evidence="8">
    <location>
        <position position="271"/>
    </location>
</feature>
<comment type="catalytic activity">
    <reaction evidence="7 12">
        <text>L-seryl-[protein] + ATP = O-phospho-L-seryl-[protein] + ADP + H(+)</text>
        <dbReference type="Rhea" id="RHEA:17989"/>
        <dbReference type="Rhea" id="RHEA-COMP:9863"/>
        <dbReference type="Rhea" id="RHEA-COMP:11604"/>
        <dbReference type="ChEBI" id="CHEBI:15378"/>
        <dbReference type="ChEBI" id="CHEBI:29999"/>
        <dbReference type="ChEBI" id="CHEBI:30616"/>
        <dbReference type="ChEBI" id="CHEBI:83421"/>
        <dbReference type="ChEBI" id="CHEBI:456216"/>
        <dbReference type="EC" id="2.7.11.1"/>
    </reaction>
</comment>
<dbReference type="Gene3D" id="3.30.200.20">
    <property type="entry name" value="Phosphorylase Kinase, domain 1"/>
    <property type="match status" value="1"/>
</dbReference>
<evidence type="ECO:0000256" key="1">
    <source>
        <dbReference type="ARBA" id="ARBA00022527"/>
    </source>
</evidence>
<feature type="compositionally biased region" description="Polar residues" evidence="13">
    <location>
        <begin position="108"/>
        <end position="121"/>
    </location>
</feature>
<dbReference type="SMART" id="SM00220">
    <property type="entry name" value="S_TKc"/>
    <property type="match status" value="1"/>
</dbReference>
<evidence type="ECO:0000256" key="6">
    <source>
        <dbReference type="ARBA" id="ARBA00047899"/>
    </source>
</evidence>
<dbReference type="GO" id="GO:0005524">
    <property type="term" value="F:ATP binding"/>
    <property type="evidence" value="ECO:0007669"/>
    <property type="project" value="UniProtKB-UniRule"/>
</dbReference>
<dbReference type="Pfam" id="PF00069">
    <property type="entry name" value="Pkinase"/>
    <property type="match status" value="1"/>
</dbReference>
<dbReference type="AlphaFoldDB" id="A0AAD1XAD2"/>
<feature type="binding site" evidence="9 11">
    <location>
        <position position="175"/>
    </location>
    <ligand>
        <name>ATP</name>
        <dbReference type="ChEBI" id="CHEBI:30616"/>
    </ligand>
</feature>
<evidence type="ECO:0000256" key="4">
    <source>
        <dbReference type="ARBA" id="ARBA00022777"/>
    </source>
</evidence>
<dbReference type="InterPro" id="IPR017441">
    <property type="entry name" value="Protein_kinase_ATP_BS"/>
</dbReference>
<keyword evidence="5 9" id="KW-0067">ATP-binding</keyword>
<dbReference type="EMBL" id="CAMPGE010004408">
    <property type="protein sequence ID" value="CAI2363255.1"/>
    <property type="molecule type" value="Genomic_DNA"/>
</dbReference>
<protein>
    <recommendedName>
        <fullName evidence="12">Aurora kinase</fullName>
        <ecNumber evidence="12">2.7.11.1</ecNumber>
    </recommendedName>
</protein>
<evidence type="ECO:0000256" key="13">
    <source>
        <dbReference type="SAM" id="MobiDB-lite"/>
    </source>
</evidence>
<dbReference type="InterPro" id="IPR011009">
    <property type="entry name" value="Kinase-like_dom_sf"/>
</dbReference>
<keyword evidence="3 9" id="KW-0547">Nucleotide-binding</keyword>
<feature type="compositionally biased region" description="Low complexity" evidence="13">
    <location>
        <begin position="50"/>
        <end position="62"/>
    </location>
</feature>
<dbReference type="Gene3D" id="1.10.510.10">
    <property type="entry name" value="Transferase(Phosphotransferase) domain 1"/>
    <property type="match status" value="1"/>
</dbReference>
<reference evidence="15" key="1">
    <citation type="submission" date="2023-07" db="EMBL/GenBank/DDBJ databases">
        <authorList>
            <consortium name="AG Swart"/>
            <person name="Singh M."/>
            <person name="Singh A."/>
            <person name="Seah K."/>
            <person name="Emmerich C."/>
        </authorList>
    </citation>
    <scope>NUCLEOTIDE SEQUENCE</scope>
    <source>
        <strain evidence="15">DP1</strain>
    </source>
</reference>
<keyword evidence="16" id="KW-1185">Reference proteome</keyword>
<keyword evidence="1 12" id="KW-0723">Serine/threonine-protein kinase</keyword>
<proteinExistence type="inferred from homology"/>
<evidence type="ECO:0000256" key="10">
    <source>
        <dbReference type="PIRSR" id="PIRSR630616-3"/>
    </source>
</evidence>
<dbReference type="InterPro" id="IPR000719">
    <property type="entry name" value="Prot_kinase_dom"/>
</dbReference>
<gene>
    <name evidence="15" type="ORF">ECRASSUSDP1_LOCUS4585</name>
</gene>
<comment type="catalytic activity">
    <reaction evidence="6 12">
        <text>L-threonyl-[protein] + ATP = O-phospho-L-threonyl-[protein] + ADP + H(+)</text>
        <dbReference type="Rhea" id="RHEA:46608"/>
        <dbReference type="Rhea" id="RHEA-COMP:11060"/>
        <dbReference type="Rhea" id="RHEA-COMP:11605"/>
        <dbReference type="ChEBI" id="CHEBI:15378"/>
        <dbReference type="ChEBI" id="CHEBI:30013"/>
        <dbReference type="ChEBI" id="CHEBI:30616"/>
        <dbReference type="ChEBI" id="CHEBI:61977"/>
        <dbReference type="ChEBI" id="CHEBI:456216"/>
        <dbReference type="EC" id="2.7.11.1"/>
    </reaction>
</comment>
<feature type="binding site" evidence="9">
    <location>
        <begin position="224"/>
        <end position="226"/>
    </location>
    <ligand>
        <name>ATP</name>
        <dbReference type="ChEBI" id="CHEBI:30616"/>
    </ligand>
</feature>
<keyword evidence="2 12" id="KW-0808">Transferase</keyword>
<feature type="domain" description="Protein kinase" evidence="14">
    <location>
        <begin position="146"/>
        <end position="398"/>
    </location>
</feature>
<organism evidence="15 16">
    <name type="scientific">Euplotes crassus</name>
    <dbReference type="NCBI Taxonomy" id="5936"/>
    <lineage>
        <taxon>Eukaryota</taxon>
        <taxon>Sar</taxon>
        <taxon>Alveolata</taxon>
        <taxon>Ciliophora</taxon>
        <taxon>Intramacronucleata</taxon>
        <taxon>Spirotrichea</taxon>
        <taxon>Hypotrichia</taxon>
        <taxon>Euplotida</taxon>
        <taxon>Euplotidae</taxon>
        <taxon>Moneuplotes</taxon>
    </lineage>
</organism>
<evidence type="ECO:0000256" key="3">
    <source>
        <dbReference type="ARBA" id="ARBA00022741"/>
    </source>
</evidence>
<dbReference type="PANTHER" id="PTHR24350">
    <property type="entry name" value="SERINE/THREONINE-PROTEIN KINASE IAL-RELATED"/>
    <property type="match status" value="1"/>
</dbReference>
<evidence type="ECO:0000256" key="5">
    <source>
        <dbReference type="ARBA" id="ARBA00022840"/>
    </source>
</evidence>
<dbReference type="SUPFAM" id="SSF56112">
    <property type="entry name" value="Protein kinase-like (PK-like)"/>
    <property type="match status" value="1"/>
</dbReference>
<evidence type="ECO:0000256" key="9">
    <source>
        <dbReference type="PIRSR" id="PIRSR630616-2"/>
    </source>
</evidence>
<feature type="binding site" evidence="9">
    <location>
        <position position="156"/>
    </location>
    <ligand>
        <name>ATP</name>
        <dbReference type="ChEBI" id="CHEBI:30616"/>
    </ligand>
</feature>
<comment type="caution">
    <text evidence="15">The sequence shown here is derived from an EMBL/GenBank/DDBJ whole genome shotgun (WGS) entry which is preliminary data.</text>
</comment>
<evidence type="ECO:0000256" key="11">
    <source>
        <dbReference type="PROSITE-ProRule" id="PRU10141"/>
    </source>
</evidence>
<dbReference type="PROSITE" id="PS50011">
    <property type="entry name" value="PROTEIN_KINASE_DOM"/>
    <property type="match status" value="1"/>
</dbReference>
<name>A0AAD1XAD2_EUPCR</name>
<dbReference type="FunFam" id="1.10.510.10:FF:000235">
    <property type="entry name" value="Serine/threonine-protein kinase ark1"/>
    <property type="match status" value="1"/>
</dbReference>
<evidence type="ECO:0000313" key="15">
    <source>
        <dbReference type="EMBL" id="CAI2363255.1"/>
    </source>
</evidence>
<feature type="binding site" evidence="9">
    <location>
        <position position="288"/>
    </location>
    <ligand>
        <name>ATP</name>
        <dbReference type="ChEBI" id="CHEBI:30616"/>
    </ligand>
</feature>
<feature type="region of interest" description="Disordered" evidence="13">
    <location>
        <begin position="38"/>
        <end position="67"/>
    </location>
</feature>
<comment type="similarity">
    <text evidence="12">Belongs to the protein kinase superfamily. Ser/Thr protein kinase family. Aurora subfamily.</text>
</comment>
<dbReference type="Proteomes" id="UP001295684">
    <property type="component" value="Unassembled WGS sequence"/>
</dbReference>
<feature type="cross-link" description="Glycyl lysine isopeptide (Lys-Gly) (interchain with G-Cter in SUMO2)" evidence="10">
    <location>
        <position position="273"/>
    </location>
</feature>
<evidence type="ECO:0000256" key="8">
    <source>
        <dbReference type="PIRSR" id="PIRSR630616-1"/>
    </source>
</evidence>